<dbReference type="PANTHER" id="PTHR47186:SF57">
    <property type="entry name" value="OS02G0478300 PROTEIN"/>
    <property type="match status" value="1"/>
</dbReference>
<feature type="non-terminal residue" evidence="3">
    <location>
        <position position="260"/>
    </location>
</feature>
<dbReference type="Gene3D" id="3.80.10.10">
    <property type="entry name" value="Ribonuclease Inhibitor"/>
    <property type="match status" value="1"/>
</dbReference>
<evidence type="ECO:0000259" key="2">
    <source>
        <dbReference type="Pfam" id="PF23598"/>
    </source>
</evidence>
<proteinExistence type="predicted"/>
<dbReference type="InterPro" id="IPR055414">
    <property type="entry name" value="LRR_R13L4/SHOC2-like"/>
</dbReference>
<dbReference type="PANTHER" id="PTHR47186">
    <property type="entry name" value="LEUCINE-RICH REPEAT-CONTAINING PROTEIN 57"/>
    <property type="match status" value="1"/>
</dbReference>
<dbReference type="SUPFAM" id="SSF52047">
    <property type="entry name" value="RNI-like"/>
    <property type="match status" value="1"/>
</dbReference>
<dbReference type="Pfam" id="PF23598">
    <property type="entry name" value="LRR_14"/>
    <property type="match status" value="1"/>
</dbReference>
<dbReference type="InterPro" id="IPR032675">
    <property type="entry name" value="LRR_dom_sf"/>
</dbReference>
<name>A0A392P1F5_9FABA</name>
<keyword evidence="4" id="KW-1185">Reference proteome</keyword>
<sequence>MSCIKSSHVRSLLVFTNNESPPSFENKTTKNYKLLRVLDCESSSIRKVPENLGNIIHLKYLSLGNFIKCEILQSIGILRNLETLNVSGAVLELPKEISKLRKLRHLIGYRLSLIQLKDGIGEMTSLQTLRNVEIDMDGAEKIIKGLGKLKEMRDLRLIDVRGEDVIILSSSINEMQHLEKLVVKSRWEENFEVIDLELISFPTTLRKLTLRGILQKLPEWIPKLHNLVELKLYESCLTEDPLKSLNCLQHLLSLTLRDHA</sequence>
<organism evidence="3 4">
    <name type="scientific">Trifolium medium</name>
    <dbReference type="NCBI Taxonomy" id="97028"/>
    <lineage>
        <taxon>Eukaryota</taxon>
        <taxon>Viridiplantae</taxon>
        <taxon>Streptophyta</taxon>
        <taxon>Embryophyta</taxon>
        <taxon>Tracheophyta</taxon>
        <taxon>Spermatophyta</taxon>
        <taxon>Magnoliopsida</taxon>
        <taxon>eudicotyledons</taxon>
        <taxon>Gunneridae</taxon>
        <taxon>Pentapetalae</taxon>
        <taxon>rosids</taxon>
        <taxon>fabids</taxon>
        <taxon>Fabales</taxon>
        <taxon>Fabaceae</taxon>
        <taxon>Papilionoideae</taxon>
        <taxon>50 kb inversion clade</taxon>
        <taxon>NPAAA clade</taxon>
        <taxon>Hologalegina</taxon>
        <taxon>IRL clade</taxon>
        <taxon>Trifolieae</taxon>
        <taxon>Trifolium</taxon>
    </lineage>
</organism>
<dbReference type="AlphaFoldDB" id="A0A392P1F5"/>
<evidence type="ECO:0000256" key="1">
    <source>
        <dbReference type="ARBA" id="ARBA00022737"/>
    </source>
</evidence>
<keyword evidence="1" id="KW-0677">Repeat</keyword>
<protein>
    <submittedName>
        <fullName evidence="3">NB-ARC domain disease resistance protein</fullName>
    </submittedName>
</protein>
<dbReference type="Proteomes" id="UP000265520">
    <property type="component" value="Unassembled WGS sequence"/>
</dbReference>
<evidence type="ECO:0000313" key="3">
    <source>
        <dbReference type="EMBL" id="MCI05259.1"/>
    </source>
</evidence>
<evidence type="ECO:0000313" key="4">
    <source>
        <dbReference type="Proteomes" id="UP000265520"/>
    </source>
</evidence>
<accession>A0A392P1F5</accession>
<dbReference type="EMBL" id="LXQA010058101">
    <property type="protein sequence ID" value="MCI05259.1"/>
    <property type="molecule type" value="Genomic_DNA"/>
</dbReference>
<reference evidence="3 4" key="1">
    <citation type="journal article" date="2018" name="Front. Plant Sci.">
        <title>Red Clover (Trifolium pratense) and Zigzag Clover (T. medium) - A Picture of Genomic Similarities and Differences.</title>
        <authorList>
            <person name="Dluhosova J."/>
            <person name="Istvanek J."/>
            <person name="Nedelnik J."/>
            <person name="Repkova J."/>
        </authorList>
    </citation>
    <scope>NUCLEOTIDE SEQUENCE [LARGE SCALE GENOMIC DNA]</scope>
    <source>
        <strain evidence="4">cv. 10/8</strain>
        <tissue evidence="3">Leaf</tissue>
    </source>
</reference>
<comment type="caution">
    <text evidence="3">The sequence shown here is derived from an EMBL/GenBank/DDBJ whole genome shotgun (WGS) entry which is preliminary data.</text>
</comment>
<feature type="domain" description="Disease resistance R13L4/SHOC-2-like LRR" evidence="2">
    <location>
        <begin position="8"/>
        <end position="258"/>
    </location>
</feature>